<reference evidence="2 3" key="1">
    <citation type="journal article" date="2017" name="New Microbes New Infect">
        <title>Genome sequence of 'Leucobacter massiliensis' sp. nov. isolated from human pharynx after travel to the 2014 Hajj.</title>
        <authorList>
            <person name="Leangapichart T."/>
            <person name="Gautret P."/>
            <person name="Nguyen T.T."/>
            <person name="Armstrong N."/>
            <person name="Rolain J.M."/>
        </authorList>
    </citation>
    <scope>NUCLEOTIDE SEQUENCE [LARGE SCALE GENOMIC DNA]</scope>
    <source>
        <strain evidence="2 3">122RC15</strain>
    </source>
</reference>
<dbReference type="SUPFAM" id="SSF53697">
    <property type="entry name" value="SIS domain"/>
    <property type="match status" value="1"/>
</dbReference>
<gene>
    <name evidence="2" type="ORF">B4915_13910</name>
</gene>
<name>A0A2S9QKF0_9MICO</name>
<dbReference type="GO" id="GO:0016853">
    <property type="term" value="F:isomerase activity"/>
    <property type="evidence" value="ECO:0007669"/>
    <property type="project" value="UniProtKB-KW"/>
</dbReference>
<proteinExistence type="predicted"/>
<dbReference type="EMBL" id="MWZD01000024">
    <property type="protein sequence ID" value="PRI10071.1"/>
    <property type="molecule type" value="Genomic_DNA"/>
</dbReference>
<feature type="domain" description="SIS" evidence="1">
    <location>
        <begin position="52"/>
        <end position="210"/>
    </location>
</feature>
<keyword evidence="2" id="KW-0413">Isomerase</keyword>
<dbReference type="AlphaFoldDB" id="A0A2S9QKF0"/>
<keyword evidence="3" id="KW-1185">Reference proteome</keyword>
<accession>A0A2S9QKF0</accession>
<dbReference type="PANTHER" id="PTHR30390:SF6">
    <property type="entry name" value="DNAA INITIATOR-ASSOCIATING PROTEIN DIAA"/>
    <property type="match status" value="1"/>
</dbReference>
<dbReference type="Pfam" id="PF13580">
    <property type="entry name" value="SIS_2"/>
    <property type="match status" value="1"/>
</dbReference>
<protein>
    <submittedName>
        <fullName evidence="2">Phosphoheptose isomerase</fullName>
    </submittedName>
</protein>
<dbReference type="PROSITE" id="PS51464">
    <property type="entry name" value="SIS"/>
    <property type="match status" value="1"/>
</dbReference>
<dbReference type="GO" id="GO:1901135">
    <property type="term" value="P:carbohydrate derivative metabolic process"/>
    <property type="evidence" value="ECO:0007669"/>
    <property type="project" value="InterPro"/>
</dbReference>
<dbReference type="InterPro" id="IPR001347">
    <property type="entry name" value="SIS_dom"/>
</dbReference>
<organism evidence="2 3">
    <name type="scientific">Leucobacter massiliensis</name>
    <dbReference type="NCBI Taxonomy" id="1686285"/>
    <lineage>
        <taxon>Bacteria</taxon>
        <taxon>Bacillati</taxon>
        <taxon>Actinomycetota</taxon>
        <taxon>Actinomycetes</taxon>
        <taxon>Micrococcales</taxon>
        <taxon>Microbacteriaceae</taxon>
        <taxon>Leucobacter</taxon>
    </lineage>
</organism>
<dbReference type="InterPro" id="IPR046348">
    <property type="entry name" value="SIS_dom_sf"/>
</dbReference>
<dbReference type="Proteomes" id="UP000238650">
    <property type="component" value="Unassembled WGS sequence"/>
</dbReference>
<dbReference type="Gene3D" id="3.40.50.10490">
    <property type="entry name" value="Glucose-6-phosphate isomerase like protein, domain 1"/>
    <property type="match status" value="1"/>
</dbReference>
<dbReference type="PANTHER" id="PTHR30390">
    <property type="entry name" value="SEDOHEPTULOSE 7-PHOSPHATE ISOMERASE / DNAA INITIATOR-ASSOCIATING FACTOR FOR REPLICATION INITIATION"/>
    <property type="match status" value="1"/>
</dbReference>
<dbReference type="RefSeq" id="WP_105806464.1">
    <property type="nucleotide sequence ID" value="NZ_MWZD01000024.1"/>
</dbReference>
<dbReference type="InterPro" id="IPR035461">
    <property type="entry name" value="GmhA/DiaA"/>
</dbReference>
<dbReference type="CDD" id="cd05006">
    <property type="entry name" value="SIS_GmhA"/>
    <property type="match status" value="1"/>
</dbReference>
<evidence type="ECO:0000313" key="2">
    <source>
        <dbReference type="EMBL" id="PRI10071.1"/>
    </source>
</evidence>
<comment type="caution">
    <text evidence="2">The sequence shown here is derived from an EMBL/GenBank/DDBJ whole genome shotgun (WGS) entry which is preliminary data.</text>
</comment>
<dbReference type="GO" id="GO:0097367">
    <property type="term" value="F:carbohydrate derivative binding"/>
    <property type="evidence" value="ECO:0007669"/>
    <property type="project" value="InterPro"/>
</dbReference>
<dbReference type="OrthoDB" id="9810929at2"/>
<evidence type="ECO:0000313" key="3">
    <source>
        <dbReference type="Proteomes" id="UP000238650"/>
    </source>
</evidence>
<dbReference type="InterPro" id="IPR050099">
    <property type="entry name" value="SIS_GmhA/DiaA_subfam"/>
</dbReference>
<evidence type="ECO:0000259" key="1">
    <source>
        <dbReference type="PROSITE" id="PS51464"/>
    </source>
</evidence>
<sequence>MRATAPRRAAALRDAAAEDYAPLVTGHLRSLTRALAAAERHATHLETWGLELAERLRAGGRLLVAGNGGSAAEAQHLTAELVGRYRDERRAFSAIALNAETSSVTAIGNDYGFAEVFARQVRAHARENDVVLLLSTSGGSRNLIEAAHAARFVGASSWAMTGEGPNPLTTVCDEAICFDGASPHVQECQLAAVHALCEVFDARCRALDAEERA</sequence>